<protein>
    <submittedName>
        <fullName evidence="8">RNA polymerase sigma-70 factor, sigma-E family</fullName>
    </submittedName>
</protein>
<dbReference type="PANTHER" id="PTHR43133:SF50">
    <property type="entry name" value="ECF RNA POLYMERASE SIGMA FACTOR SIGM"/>
    <property type="match status" value="1"/>
</dbReference>
<dbReference type="RefSeq" id="WP_093788490.1">
    <property type="nucleotide sequence ID" value="NZ_FNIE01000026.1"/>
</dbReference>
<dbReference type="SUPFAM" id="SSF88659">
    <property type="entry name" value="Sigma3 and sigma4 domains of RNA polymerase sigma factors"/>
    <property type="match status" value="1"/>
</dbReference>
<dbReference type="PANTHER" id="PTHR43133">
    <property type="entry name" value="RNA POLYMERASE ECF-TYPE SIGMA FACTO"/>
    <property type="match status" value="1"/>
</dbReference>
<dbReference type="AlphaFoldDB" id="A0A1H0S835"/>
<evidence type="ECO:0000313" key="8">
    <source>
        <dbReference type="EMBL" id="SDP37679.1"/>
    </source>
</evidence>
<keyword evidence="5" id="KW-0804">Transcription</keyword>
<evidence type="ECO:0000313" key="9">
    <source>
        <dbReference type="Proteomes" id="UP000199341"/>
    </source>
</evidence>
<dbReference type="GO" id="GO:0016987">
    <property type="term" value="F:sigma factor activity"/>
    <property type="evidence" value="ECO:0007669"/>
    <property type="project" value="UniProtKB-KW"/>
</dbReference>
<keyword evidence="3" id="KW-0731">Sigma factor</keyword>
<dbReference type="GO" id="GO:0003677">
    <property type="term" value="F:DNA binding"/>
    <property type="evidence" value="ECO:0007669"/>
    <property type="project" value="UniProtKB-KW"/>
</dbReference>
<keyword evidence="4" id="KW-0238">DNA-binding</keyword>
<sequence>MSVDGGVLEFEDYVRSRQDALLRSARRLVPDPVDAQDLVQTALVRTLPRWEGIADKKLADAYMRRVMINTRTEWWRSRRFEEVPTGDLPDACVDDGAEQRADREMLRDAMRVLAPKQRQVVVMRHYDQLSTEETARALGMTTGTVKSTLHRALARLRQELEHGRYGYARKEGRCAA</sequence>
<proteinExistence type="inferred from homology"/>
<dbReference type="Pfam" id="PF04542">
    <property type="entry name" value="Sigma70_r2"/>
    <property type="match status" value="1"/>
</dbReference>
<dbReference type="EMBL" id="FNIE01000026">
    <property type="protein sequence ID" value="SDP37679.1"/>
    <property type="molecule type" value="Genomic_DNA"/>
</dbReference>
<evidence type="ECO:0000259" key="7">
    <source>
        <dbReference type="Pfam" id="PF08281"/>
    </source>
</evidence>
<dbReference type="InterPro" id="IPR014284">
    <property type="entry name" value="RNA_pol_sigma-70_dom"/>
</dbReference>
<dbReference type="Gene3D" id="1.10.1740.10">
    <property type="match status" value="1"/>
</dbReference>
<evidence type="ECO:0000256" key="3">
    <source>
        <dbReference type="ARBA" id="ARBA00023082"/>
    </source>
</evidence>
<dbReference type="OrthoDB" id="3686693at2"/>
<dbReference type="SUPFAM" id="SSF88946">
    <property type="entry name" value="Sigma2 domain of RNA polymerase sigma factors"/>
    <property type="match status" value="1"/>
</dbReference>
<dbReference type="Gene3D" id="1.10.10.10">
    <property type="entry name" value="Winged helix-like DNA-binding domain superfamily/Winged helix DNA-binding domain"/>
    <property type="match status" value="1"/>
</dbReference>
<dbReference type="InterPro" id="IPR013249">
    <property type="entry name" value="RNA_pol_sigma70_r4_t2"/>
</dbReference>
<dbReference type="GO" id="GO:0006352">
    <property type="term" value="P:DNA-templated transcription initiation"/>
    <property type="evidence" value="ECO:0007669"/>
    <property type="project" value="InterPro"/>
</dbReference>
<dbReference type="InterPro" id="IPR036388">
    <property type="entry name" value="WH-like_DNA-bd_sf"/>
</dbReference>
<dbReference type="InterPro" id="IPR039425">
    <property type="entry name" value="RNA_pol_sigma-70-like"/>
</dbReference>
<reference evidence="8 9" key="1">
    <citation type="submission" date="2016-10" db="EMBL/GenBank/DDBJ databases">
        <authorList>
            <person name="de Groot N.N."/>
        </authorList>
    </citation>
    <scope>NUCLEOTIDE SEQUENCE [LARGE SCALE GENOMIC DNA]</scope>
    <source>
        <strain evidence="8 9">CGMCC 4.2022</strain>
    </source>
</reference>
<dbReference type="InterPro" id="IPR013325">
    <property type="entry name" value="RNA_pol_sigma_r2"/>
</dbReference>
<dbReference type="Pfam" id="PF08281">
    <property type="entry name" value="Sigma70_r4_2"/>
    <property type="match status" value="1"/>
</dbReference>
<organism evidence="8 9">
    <name type="scientific">Actinacidiphila guanduensis</name>
    <dbReference type="NCBI Taxonomy" id="310781"/>
    <lineage>
        <taxon>Bacteria</taxon>
        <taxon>Bacillati</taxon>
        <taxon>Actinomycetota</taxon>
        <taxon>Actinomycetes</taxon>
        <taxon>Kitasatosporales</taxon>
        <taxon>Streptomycetaceae</taxon>
        <taxon>Actinacidiphila</taxon>
    </lineage>
</organism>
<name>A0A1H0S835_9ACTN</name>
<dbReference type="Proteomes" id="UP000199341">
    <property type="component" value="Unassembled WGS sequence"/>
</dbReference>
<keyword evidence="2" id="KW-0805">Transcription regulation</keyword>
<dbReference type="CDD" id="cd06171">
    <property type="entry name" value="Sigma70_r4"/>
    <property type="match status" value="1"/>
</dbReference>
<dbReference type="InterPro" id="IPR007627">
    <property type="entry name" value="RNA_pol_sigma70_r2"/>
</dbReference>
<dbReference type="InterPro" id="IPR014325">
    <property type="entry name" value="RNA_pol_sigma-E_actinobac"/>
</dbReference>
<evidence type="ECO:0000259" key="6">
    <source>
        <dbReference type="Pfam" id="PF04542"/>
    </source>
</evidence>
<accession>A0A1H0S835</accession>
<evidence type="ECO:0000256" key="5">
    <source>
        <dbReference type="ARBA" id="ARBA00023163"/>
    </source>
</evidence>
<evidence type="ECO:0000256" key="2">
    <source>
        <dbReference type="ARBA" id="ARBA00023015"/>
    </source>
</evidence>
<feature type="domain" description="RNA polymerase sigma-70 region 2" evidence="6">
    <location>
        <begin position="14"/>
        <end position="79"/>
    </location>
</feature>
<evidence type="ECO:0000256" key="4">
    <source>
        <dbReference type="ARBA" id="ARBA00023125"/>
    </source>
</evidence>
<keyword evidence="9" id="KW-1185">Reference proteome</keyword>
<dbReference type="NCBIfam" id="TIGR02983">
    <property type="entry name" value="SigE-fam_strep"/>
    <property type="match status" value="1"/>
</dbReference>
<dbReference type="NCBIfam" id="TIGR02937">
    <property type="entry name" value="sigma70-ECF"/>
    <property type="match status" value="1"/>
</dbReference>
<comment type="similarity">
    <text evidence="1">Belongs to the sigma-70 factor family. ECF subfamily.</text>
</comment>
<feature type="domain" description="RNA polymerase sigma factor 70 region 4 type 2" evidence="7">
    <location>
        <begin position="103"/>
        <end position="156"/>
    </location>
</feature>
<dbReference type="STRING" id="310781.SAMN05216259_12616"/>
<dbReference type="InterPro" id="IPR013324">
    <property type="entry name" value="RNA_pol_sigma_r3/r4-like"/>
</dbReference>
<evidence type="ECO:0000256" key="1">
    <source>
        <dbReference type="ARBA" id="ARBA00010641"/>
    </source>
</evidence>
<gene>
    <name evidence="8" type="ORF">SAMN05216259_12616</name>
</gene>